<name>A0A1X0RU34_RHIZD</name>
<accession>A0A1X0RU34</accession>
<evidence type="ECO:0000313" key="2">
    <source>
        <dbReference type="EMBL" id="ORE15547.1"/>
    </source>
</evidence>
<keyword evidence="1" id="KW-1133">Transmembrane helix</keyword>
<evidence type="ECO:0000256" key="1">
    <source>
        <dbReference type="SAM" id="Phobius"/>
    </source>
</evidence>
<dbReference type="Proteomes" id="UP000242381">
    <property type="component" value="Unassembled WGS sequence"/>
</dbReference>
<dbReference type="AlphaFoldDB" id="A0A1X0RU34"/>
<proteinExistence type="predicted"/>
<organism evidence="2 3">
    <name type="scientific">Rhizopus microsporus</name>
    <dbReference type="NCBI Taxonomy" id="58291"/>
    <lineage>
        <taxon>Eukaryota</taxon>
        <taxon>Fungi</taxon>
        <taxon>Fungi incertae sedis</taxon>
        <taxon>Mucoromycota</taxon>
        <taxon>Mucoromycotina</taxon>
        <taxon>Mucoromycetes</taxon>
        <taxon>Mucorales</taxon>
        <taxon>Mucorineae</taxon>
        <taxon>Rhizopodaceae</taxon>
        <taxon>Rhizopus</taxon>
    </lineage>
</organism>
<feature type="transmembrane region" description="Helical" evidence="1">
    <location>
        <begin position="61"/>
        <end position="82"/>
    </location>
</feature>
<protein>
    <submittedName>
        <fullName evidence="2">Uncharacterized protein</fullName>
    </submittedName>
</protein>
<dbReference type="EMBL" id="KV921419">
    <property type="protein sequence ID" value="ORE15547.1"/>
    <property type="molecule type" value="Genomic_DNA"/>
</dbReference>
<keyword evidence="1" id="KW-0812">Transmembrane</keyword>
<sequence length="114" mass="12927">MHFEGTVQADGVDASIVKQKVDTTRKGASSDRRRMETTDDSFVYFETLSTAELLKNKDKCVLILVMVTFHIVAITSIAVTTYTNTSLTTYSVICIMRRKWVIMSFIWATDKDFA</sequence>
<evidence type="ECO:0000313" key="3">
    <source>
        <dbReference type="Proteomes" id="UP000242381"/>
    </source>
</evidence>
<gene>
    <name evidence="2" type="ORF">BCV71DRAFT_273669</name>
</gene>
<keyword evidence="1" id="KW-0472">Membrane</keyword>
<reference evidence="2 3" key="1">
    <citation type="journal article" date="2016" name="Proc. Natl. Acad. Sci. U.S.A.">
        <title>Lipid metabolic changes in an early divergent fungus govern the establishment of a mutualistic symbiosis with endobacteria.</title>
        <authorList>
            <person name="Lastovetsky O.A."/>
            <person name="Gaspar M.L."/>
            <person name="Mondo S.J."/>
            <person name="LaButti K.M."/>
            <person name="Sandor L."/>
            <person name="Grigoriev I.V."/>
            <person name="Henry S.A."/>
            <person name="Pawlowska T.E."/>
        </authorList>
    </citation>
    <scope>NUCLEOTIDE SEQUENCE [LARGE SCALE GENOMIC DNA]</scope>
    <source>
        <strain evidence="2 3">ATCC 11559</strain>
    </source>
</reference>
<dbReference type="VEuPathDB" id="FungiDB:BCV72DRAFT_301406"/>